<feature type="region of interest" description="Disordered" evidence="1">
    <location>
        <begin position="562"/>
        <end position="621"/>
    </location>
</feature>
<feature type="region of interest" description="Disordered" evidence="1">
    <location>
        <begin position="138"/>
        <end position="179"/>
    </location>
</feature>
<dbReference type="Gramene" id="PNW80591">
    <property type="protein sequence ID" value="PNW80591"/>
    <property type="gene ID" value="CHLRE_07g324100v5"/>
</dbReference>
<dbReference type="RefSeq" id="XP_042922583.1">
    <property type="nucleotide sequence ID" value="XM_043064015.1"/>
</dbReference>
<reference evidence="2 3" key="1">
    <citation type="journal article" date="2007" name="Science">
        <title>The Chlamydomonas genome reveals the evolution of key animal and plant functions.</title>
        <authorList>
            <person name="Merchant S.S."/>
            <person name="Prochnik S.E."/>
            <person name="Vallon O."/>
            <person name="Harris E.H."/>
            <person name="Karpowicz S.J."/>
            <person name="Witman G.B."/>
            <person name="Terry A."/>
            <person name="Salamov A."/>
            <person name="Fritz-Laylin L.K."/>
            <person name="Marechal-Drouard L."/>
            <person name="Marshall W.F."/>
            <person name="Qu L.H."/>
            <person name="Nelson D.R."/>
            <person name="Sanderfoot A.A."/>
            <person name="Spalding M.H."/>
            <person name="Kapitonov V.V."/>
            <person name="Ren Q."/>
            <person name="Ferris P."/>
            <person name="Lindquist E."/>
            <person name="Shapiro H."/>
            <person name="Lucas S.M."/>
            <person name="Grimwood J."/>
            <person name="Schmutz J."/>
            <person name="Cardol P."/>
            <person name="Cerutti H."/>
            <person name="Chanfreau G."/>
            <person name="Chen C.L."/>
            <person name="Cognat V."/>
            <person name="Croft M.T."/>
            <person name="Dent R."/>
            <person name="Dutcher S."/>
            <person name="Fernandez E."/>
            <person name="Fukuzawa H."/>
            <person name="Gonzalez-Ballester D."/>
            <person name="Gonzalez-Halphen D."/>
            <person name="Hallmann A."/>
            <person name="Hanikenne M."/>
            <person name="Hippler M."/>
            <person name="Inwood W."/>
            <person name="Jabbari K."/>
            <person name="Kalanon M."/>
            <person name="Kuras R."/>
            <person name="Lefebvre P.A."/>
            <person name="Lemaire S.D."/>
            <person name="Lobanov A.V."/>
            <person name="Lohr M."/>
            <person name="Manuell A."/>
            <person name="Meier I."/>
            <person name="Mets L."/>
            <person name="Mittag M."/>
            <person name="Mittelmeier T."/>
            <person name="Moroney J.V."/>
            <person name="Moseley J."/>
            <person name="Napoli C."/>
            <person name="Nedelcu A.M."/>
            <person name="Niyogi K."/>
            <person name="Novoselov S.V."/>
            <person name="Paulsen I.T."/>
            <person name="Pazour G."/>
            <person name="Purton S."/>
            <person name="Ral J.P."/>
            <person name="Riano-Pachon D.M."/>
            <person name="Riekhof W."/>
            <person name="Rymarquis L."/>
            <person name="Schroda M."/>
            <person name="Stern D."/>
            <person name="Umen J."/>
            <person name="Willows R."/>
            <person name="Wilson N."/>
            <person name="Zimmer S.L."/>
            <person name="Allmer J."/>
            <person name="Balk J."/>
            <person name="Bisova K."/>
            <person name="Chen C.J."/>
            <person name="Elias M."/>
            <person name="Gendler K."/>
            <person name="Hauser C."/>
            <person name="Lamb M.R."/>
            <person name="Ledford H."/>
            <person name="Long J.C."/>
            <person name="Minagawa J."/>
            <person name="Page M.D."/>
            <person name="Pan J."/>
            <person name="Pootakham W."/>
            <person name="Roje S."/>
            <person name="Rose A."/>
            <person name="Stahlberg E."/>
            <person name="Terauchi A.M."/>
            <person name="Yang P."/>
            <person name="Ball S."/>
            <person name="Bowler C."/>
            <person name="Dieckmann C.L."/>
            <person name="Gladyshev V.N."/>
            <person name="Green P."/>
            <person name="Jorgensen R."/>
            <person name="Mayfield S."/>
            <person name="Mueller-Roeber B."/>
            <person name="Rajamani S."/>
            <person name="Sayre R.T."/>
            <person name="Brokstein P."/>
            <person name="Dubchak I."/>
            <person name="Goodstein D."/>
            <person name="Hornick L."/>
            <person name="Huang Y.W."/>
            <person name="Jhaveri J."/>
            <person name="Luo Y."/>
            <person name="Martinez D."/>
            <person name="Ngau W.C."/>
            <person name="Otillar B."/>
            <person name="Poliakov A."/>
            <person name="Porter A."/>
            <person name="Szajkowski L."/>
            <person name="Werner G."/>
            <person name="Zhou K."/>
            <person name="Grigoriev I.V."/>
            <person name="Rokhsar D.S."/>
            <person name="Grossman A.R."/>
        </authorList>
    </citation>
    <scope>NUCLEOTIDE SEQUENCE [LARGE SCALE GENOMIC DNA]</scope>
    <source>
        <strain evidence="3">CC-503</strain>
    </source>
</reference>
<dbReference type="Proteomes" id="UP000006906">
    <property type="component" value="Chromosome 7"/>
</dbReference>
<feature type="compositionally biased region" description="Low complexity" evidence="1">
    <location>
        <begin position="601"/>
        <end position="613"/>
    </location>
</feature>
<feature type="compositionally biased region" description="Low complexity" evidence="1">
    <location>
        <begin position="562"/>
        <end position="571"/>
    </location>
</feature>
<dbReference type="GO" id="GO:0046513">
    <property type="term" value="P:ceramide biosynthetic process"/>
    <property type="evidence" value="ECO:0000318"/>
    <property type="project" value="GO_Central"/>
</dbReference>
<evidence type="ECO:0000313" key="2">
    <source>
        <dbReference type="EMBL" id="PNW80591.1"/>
    </source>
</evidence>
<proteinExistence type="predicted"/>
<dbReference type="OrthoDB" id="551183at2759"/>
<dbReference type="EMBL" id="CM008968">
    <property type="protein sequence ID" value="PNW80591.1"/>
    <property type="molecule type" value="Genomic_DNA"/>
</dbReference>
<name>A0A2K3DJ96_CHLRE</name>
<dbReference type="PANTHER" id="PTHR12393">
    <property type="entry name" value="SPHINGOMYELIN PHOSPHODIESTERASE RELATED"/>
    <property type="match status" value="1"/>
</dbReference>
<dbReference type="GO" id="GO:0016020">
    <property type="term" value="C:membrane"/>
    <property type="evidence" value="ECO:0000318"/>
    <property type="project" value="GO_Central"/>
</dbReference>
<feature type="compositionally biased region" description="Gly residues" evidence="1">
    <location>
        <begin position="1344"/>
        <end position="1367"/>
    </location>
</feature>
<gene>
    <name evidence="2" type="ORF">CHLRE_07g324100v5</name>
</gene>
<dbReference type="GO" id="GO:0005783">
    <property type="term" value="C:endoplasmic reticulum"/>
    <property type="evidence" value="ECO:0000318"/>
    <property type="project" value="GO_Central"/>
</dbReference>
<feature type="region of interest" description="Disordered" evidence="1">
    <location>
        <begin position="428"/>
        <end position="454"/>
    </location>
</feature>
<feature type="compositionally biased region" description="Low complexity" evidence="1">
    <location>
        <begin position="9"/>
        <end position="32"/>
    </location>
</feature>
<sequence length="1419" mass="142392">MEPHGNANVGVLGPQPTGLLGQPGTRPGSGPDRPGPPLPMGTLSSSSQGPGSSSPRALDDDSAAEWETPAGQPWRCSASGAQPQPEQLEAASPASPAGQRGSACEKVVRQLFSPDVSHAEPSPSQTPAAALEYSWPQPGADAVQRRATSTPRTSQHHQLHQLPRRPQSQPRSLRHCAQGPKAVAPLRDAQELLCMAGHADDPSRIWTTDVVQHMSRFLPHNDLPATLRLVNRTLAQQLKQPQHTTIRLSHACPTHAFERHWAAPGATAGLRLHDRRRLLRLTARSDVIENLDIAIAAADCCLAVEVLAAAAGANRLAVAEHLRARHGVPLGGEVLVAAAGAGRAAMVDWSLVQGCTSDKAAAAAAKHGHRAVLDRLLGRTAAEGGAVLPASPPPGRVDVGALLEGAARGMPLAVLQQLHTEHSVRAAERRAAGGGAEGNGAAAGGDGAGAAAAANADGGAGGGAVVRMPLLSTREQVKIVEAAAASPAVLAASISAPSAVAAAYVAASSAADEEPGDAAGSAERTGAAAEVPLVAWVASASAAVSAPHVSVPLTDDGDEYATAAQQQSATADRPAGGIADPHSAAVEAAREDAMEAEAAADDVAGSAAAEPSPAVAPSPVPTTEVALTLPAEAEPAWRAKLKWLESQQYPKPAEAWSAVAALSPPPCGSSSNSSNSHGGGSCRHFLPRSAGCCLARVSCQGAYAVAASSNCTSGSTSGSGSSSLGQGGDWRERFEYLRSAGYPLNAPEAVRRAASAGHEAALQYLLATQEGRWLVRGMRGAQPRRSDGGAARPPNGGEEAGWEDEDVGWLGLGPGNGEEDEDDNGPGHRGAAASRAGALHAVSRAARAAARGGHIGVLRVLAAHGLDLQQVPLLLPAAVRKRQLECAAWLLEHVFGLPSPSASSSGSSPGDTNTGKYTGRGGINCAMGSARGAASVGDIEAGKLVMDASAAVEACLESTSAKPRTSPVPQSGTALTTAAVVPSRNQPLPPGLLTRTLLLSAAGSGCPRMVAFVHERLRVGGISTSTSTSTSISASELASGSADVADGPGCGVSPPAASGAASSGPGSEAGGSQSGDVSAGPAGAGHTEPPPPQSEPAQPPVWPHVQSHGEGNGAAGSADAADKAGAAPGGPLAAPNVQAQSVSAPGGAAGEGGVPAGVPEALASAAATGHTAAVEAAEVVAPSPEADTEGHKEPQPTWDEAAWAAAAKAGCVQVLELLASYGCPMGTNGDPYVAAARNGDLATLRCLRRLGCSWGPPVPPQPQHDSDDSFTFSIGSTVFARAVTATARREWSSLPVLQLLLDLGCPVDWDEAASRARDFRGSKPETFLWVVEQQAKAEEEGGGDRGGQGGRRQGCGRARGSGAGTGAGARRRDGAVGAAGGGAGGVAGSGWKRCVALAVLGCCAFAARSLLHRRASGRG</sequence>
<dbReference type="GO" id="GO:0004620">
    <property type="term" value="F:phospholipase activity"/>
    <property type="evidence" value="ECO:0000318"/>
    <property type="project" value="GO_Central"/>
</dbReference>
<feature type="compositionally biased region" description="Pro residues" evidence="1">
    <location>
        <begin position="1088"/>
        <end position="1102"/>
    </location>
</feature>
<dbReference type="GO" id="GO:0071944">
    <property type="term" value="C:cell periphery"/>
    <property type="evidence" value="ECO:0000318"/>
    <property type="project" value="GO_Central"/>
</dbReference>
<accession>A0A2K3DJ96</accession>
<feature type="region of interest" description="Disordered" evidence="1">
    <location>
        <begin position="1039"/>
        <end position="1137"/>
    </location>
</feature>
<feature type="region of interest" description="Disordered" evidence="1">
    <location>
        <begin position="779"/>
        <end position="836"/>
    </location>
</feature>
<evidence type="ECO:0000313" key="3">
    <source>
        <dbReference type="Proteomes" id="UP000006906"/>
    </source>
</evidence>
<organism evidence="2 3">
    <name type="scientific">Chlamydomonas reinhardtii</name>
    <name type="common">Chlamydomonas smithii</name>
    <dbReference type="NCBI Taxonomy" id="3055"/>
    <lineage>
        <taxon>Eukaryota</taxon>
        <taxon>Viridiplantae</taxon>
        <taxon>Chlorophyta</taxon>
        <taxon>core chlorophytes</taxon>
        <taxon>Chlorophyceae</taxon>
        <taxon>CS clade</taxon>
        <taxon>Chlamydomonadales</taxon>
        <taxon>Chlamydomonadaceae</taxon>
        <taxon>Chlamydomonas</taxon>
    </lineage>
</organism>
<feature type="compositionally biased region" description="Low complexity" evidence="1">
    <location>
        <begin position="1115"/>
        <end position="1135"/>
    </location>
</feature>
<feature type="compositionally biased region" description="Low complexity" evidence="1">
    <location>
        <begin position="1051"/>
        <end position="1066"/>
    </location>
</feature>
<protein>
    <submittedName>
        <fullName evidence="2">Uncharacterized protein</fullName>
    </submittedName>
</protein>
<dbReference type="PANTHER" id="PTHR12393:SF6">
    <property type="entry name" value="SPHINGOMYELIN PHOSPHODIESTERASE 2"/>
    <property type="match status" value="1"/>
</dbReference>
<dbReference type="GO" id="GO:0030149">
    <property type="term" value="P:sphingolipid catabolic process"/>
    <property type="evidence" value="ECO:0000318"/>
    <property type="project" value="GO_Central"/>
</dbReference>
<dbReference type="GeneID" id="5726427"/>
<dbReference type="KEGG" id="cre:CHLRE_07g324100v5"/>
<dbReference type="InParanoid" id="A0A2K3DJ96"/>
<keyword evidence="3" id="KW-1185">Reference proteome</keyword>
<evidence type="ECO:0000256" key="1">
    <source>
        <dbReference type="SAM" id="MobiDB-lite"/>
    </source>
</evidence>
<feature type="region of interest" description="Disordered" evidence="1">
    <location>
        <begin position="1335"/>
        <end position="1373"/>
    </location>
</feature>
<feature type="compositionally biased region" description="Basic residues" evidence="1">
    <location>
        <begin position="154"/>
        <end position="163"/>
    </location>
</feature>
<feature type="compositionally biased region" description="Low complexity" evidence="1">
    <location>
        <begin position="40"/>
        <end position="55"/>
    </location>
</feature>
<feature type="compositionally biased region" description="Gly residues" evidence="1">
    <location>
        <begin position="432"/>
        <end position="448"/>
    </location>
</feature>
<dbReference type="ExpressionAtlas" id="A0A2K3DJ96">
    <property type="expression patterns" value="baseline"/>
</dbReference>
<feature type="region of interest" description="Disordered" evidence="1">
    <location>
        <begin position="1"/>
        <end position="105"/>
    </location>
</feature>